<keyword evidence="3" id="KW-1185">Reference proteome</keyword>
<dbReference type="EMBL" id="FOXH01000004">
    <property type="protein sequence ID" value="SFP64764.1"/>
    <property type="molecule type" value="Genomic_DNA"/>
</dbReference>
<keyword evidence="2" id="KW-0808">Transferase</keyword>
<dbReference type="Proteomes" id="UP000199306">
    <property type="component" value="Unassembled WGS sequence"/>
</dbReference>
<organism evidence="2 3">
    <name type="scientific">Pseudarcicella hirudinis</name>
    <dbReference type="NCBI Taxonomy" id="1079859"/>
    <lineage>
        <taxon>Bacteria</taxon>
        <taxon>Pseudomonadati</taxon>
        <taxon>Bacteroidota</taxon>
        <taxon>Cytophagia</taxon>
        <taxon>Cytophagales</taxon>
        <taxon>Flectobacillaceae</taxon>
        <taxon>Pseudarcicella</taxon>
    </lineage>
</organism>
<dbReference type="AlphaFoldDB" id="A0A1I5S211"/>
<sequence length="192" mass="23160">MKYAGFLLHLKKFIELDEEEENILIAAFHYQEIRKKEHVLQEGQVCTSYYFILKGCFRSYFINENANEQVVQFGIENWWITDYDSLLSQRPSFFSIQAIEASEVVRIDKKVMDELFLKIPRLERYFRIVLQRTYAASQMRIRYLYGMTAEERYEHFHSLFPEFVQRVPLYMLASYLGFSPEFLSRIRARKNV</sequence>
<dbReference type="InterPro" id="IPR000595">
    <property type="entry name" value="cNMP-bd_dom"/>
</dbReference>
<evidence type="ECO:0000313" key="3">
    <source>
        <dbReference type="Proteomes" id="UP000199306"/>
    </source>
</evidence>
<accession>A0A1I5S211</accession>
<dbReference type="CDD" id="cd00038">
    <property type="entry name" value="CAP_ED"/>
    <property type="match status" value="1"/>
</dbReference>
<dbReference type="Gene3D" id="2.60.120.10">
    <property type="entry name" value="Jelly Rolls"/>
    <property type="match status" value="1"/>
</dbReference>
<dbReference type="PROSITE" id="PS50042">
    <property type="entry name" value="CNMP_BINDING_3"/>
    <property type="match status" value="1"/>
</dbReference>
<dbReference type="GO" id="GO:0016301">
    <property type="term" value="F:kinase activity"/>
    <property type="evidence" value="ECO:0007669"/>
    <property type="project" value="UniProtKB-KW"/>
</dbReference>
<dbReference type="RefSeq" id="WP_092016031.1">
    <property type="nucleotide sequence ID" value="NZ_FOXH01000004.1"/>
</dbReference>
<evidence type="ECO:0000259" key="1">
    <source>
        <dbReference type="PROSITE" id="PS50042"/>
    </source>
</evidence>
<dbReference type="Pfam" id="PF00027">
    <property type="entry name" value="cNMP_binding"/>
    <property type="match status" value="1"/>
</dbReference>
<protein>
    <submittedName>
        <fullName evidence="2">cAMP-binding domain of CRP or a regulatory subunit of cAMP-dependent protein kinases</fullName>
    </submittedName>
</protein>
<feature type="domain" description="Cyclic nucleotide-binding" evidence="1">
    <location>
        <begin position="12"/>
        <end position="124"/>
    </location>
</feature>
<reference evidence="2 3" key="1">
    <citation type="submission" date="2016-10" db="EMBL/GenBank/DDBJ databases">
        <authorList>
            <person name="de Groot N.N."/>
        </authorList>
    </citation>
    <scope>NUCLEOTIDE SEQUENCE [LARGE SCALE GENOMIC DNA]</scope>
    <source>
        <strain evidence="3">E92,LMG 26720,CCM 7988</strain>
    </source>
</reference>
<dbReference type="SUPFAM" id="SSF51206">
    <property type="entry name" value="cAMP-binding domain-like"/>
    <property type="match status" value="1"/>
</dbReference>
<dbReference type="InterPro" id="IPR018490">
    <property type="entry name" value="cNMP-bd_dom_sf"/>
</dbReference>
<dbReference type="OrthoDB" id="1933280at2"/>
<keyword evidence="2" id="KW-0418">Kinase</keyword>
<dbReference type="STRING" id="1079859.SAMN04515674_104365"/>
<proteinExistence type="predicted"/>
<name>A0A1I5S211_9BACT</name>
<dbReference type="InterPro" id="IPR014710">
    <property type="entry name" value="RmlC-like_jellyroll"/>
</dbReference>
<evidence type="ECO:0000313" key="2">
    <source>
        <dbReference type="EMBL" id="SFP64764.1"/>
    </source>
</evidence>
<gene>
    <name evidence="2" type="ORF">SAMN04515674_104365</name>
</gene>